<dbReference type="GO" id="GO:0008703">
    <property type="term" value="F:5-amino-6-(5-phosphoribosylamino)uracil reductase activity"/>
    <property type="evidence" value="ECO:0007669"/>
    <property type="project" value="InterPro"/>
</dbReference>
<comment type="caution">
    <text evidence="5">The sequence shown here is derived from an EMBL/GenBank/DDBJ whole genome shotgun (WGS) entry which is preliminary data.</text>
</comment>
<evidence type="ECO:0000256" key="2">
    <source>
        <dbReference type="ARBA" id="ARBA00022857"/>
    </source>
</evidence>
<dbReference type="PATRIC" id="fig|1234597.4.peg.39"/>
<dbReference type="Pfam" id="PF01872">
    <property type="entry name" value="RibD_C"/>
    <property type="match status" value="1"/>
</dbReference>
<evidence type="ECO:0000259" key="4">
    <source>
        <dbReference type="Pfam" id="PF01872"/>
    </source>
</evidence>
<protein>
    <recommendedName>
        <fullName evidence="4">Bacterial bifunctional deaminase-reductase C-terminal domain-containing protein</fullName>
    </recommendedName>
</protein>
<evidence type="ECO:0000313" key="5">
    <source>
        <dbReference type="EMBL" id="ELT51220.1"/>
    </source>
</evidence>
<gene>
    <name evidence="5" type="ORF">D584_00185</name>
</gene>
<organism evidence="5 6">
    <name type="scientific">Brucella intermedia M86</name>
    <dbReference type="NCBI Taxonomy" id="1234597"/>
    <lineage>
        <taxon>Bacteria</taxon>
        <taxon>Pseudomonadati</taxon>
        <taxon>Pseudomonadota</taxon>
        <taxon>Alphaproteobacteria</taxon>
        <taxon>Hyphomicrobiales</taxon>
        <taxon>Brucellaceae</taxon>
        <taxon>Brucella/Ochrobactrum group</taxon>
        <taxon>Brucella</taxon>
    </lineage>
</organism>
<dbReference type="RefSeq" id="WP_006470246.1">
    <property type="nucleotide sequence ID" value="NZ_AOGE01000001.1"/>
</dbReference>
<dbReference type="InterPro" id="IPR050765">
    <property type="entry name" value="Riboflavin_Biosynth_HTPR"/>
</dbReference>
<dbReference type="Proteomes" id="UP000011971">
    <property type="component" value="Unassembled WGS sequence"/>
</dbReference>
<evidence type="ECO:0000256" key="1">
    <source>
        <dbReference type="ARBA" id="ARBA00005104"/>
    </source>
</evidence>
<dbReference type="AlphaFoldDB" id="M5JSQ4"/>
<proteinExistence type="predicted"/>
<reference evidence="5 6" key="1">
    <citation type="journal article" date="2013" name="Gut Pathog.">
        <title>Draft genome of Ochrobactrum intermedium strain M86 isolated from non-ulcer dyspeptic individual from India.</title>
        <authorList>
            <person name="Kulkarni G."/>
            <person name="Dhotre D."/>
            <person name="Dharne M."/>
            <person name="Shetty S."/>
            <person name="Chowdhury S."/>
            <person name="Misra V."/>
            <person name="Misra S."/>
            <person name="Patole M."/>
            <person name="Shouche Y."/>
        </authorList>
    </citation>
    <scope>NUCLEOTIDE SEQUENCE [LARGE SCALE GENOMIC DNA]</scope>
    <source>
        <strain evidence="5 6">M86</strain>
    </source>
</reference>
<feature type="domain" description="Bacterial bifunctional deaminase-reductase C-terminal" evidence="4">
    <location>
        <begin position="3"/>
        <end position="205"/>
    </location>
</feature>
<name>M5JSQ4_9HYPH</name>
<dbReference type="OrthoDB" id="9800865at2"/>
<dbReference type="EMBL" id="AOGE01000001">
    <property type="protein sequence ID" value="ELT51220.1"/>
    <property type="molecule type" value="Genomic_DNA"/>
</dbReference>
<keyword evidence="2" id="KW-0521">NADP</keyword>
<sequence length="242" mass="25803">MRPKVICHMASSIDGRLIPERWTPLANSDDTRIIDRLHERTAAKFSADGYLMGRASMGDFSSATVGEPSHGGQGPRSAHVARSRTAFLAVVFDPNGKLRYDLNTAGGNHIVSVLAESVCDDYLAHLRDAGVSYVFAGTNGRNLDVALAELSKNFGMETILLEGGGILNGAFLKAGLIDEISLLIYPGIDGLAGVPSIFEYSGSDGELPAAEMVLRHLATVTLEAGFVWLHYAVDRRDAGSLG</sequence>
<dbReference type="Gene3D" id="3.40.430.10">
    <property type="entry name" value="Dihydrofolate Reductase, subunit A"/>
    <property type="match status" value="1"/>
</dbReference>
<dbReference type="SUPFAM" id="SSF53597">
    <property type="entry name" value="Dihydrofolate reductase-like"/>
    <property type="match status" value="1"/>
</dbReference>
<dbReference type="GO" id="GO:0009231">
    <property type="term" value="P:riboflavin biosynthetic process"/>
    <property type="evidence" value="ECO:0007669"/>
    <property type="project" value="InterPro"/>
</dbReference>
<dbReference type="InterPro" id="IPR002734">
    <property type="entry name" value="RibDG_C"/>
</dbReference>
<dbReference type="InterPro" id="IPR024072">
    <property type="entry name" value="DHFR-like_dom_sf"/>
</dbReference>
<dbReference type="PANTHER" id="PTHR38011">
    <property type="entry name" value="DIHYDROFOLATE REDUCTASE FAMILY PROTEIN (AFU_ORTHOLOGUE AFUA_8G06820)"/>
    <property type="match status" value="1"/>
</dbReference>
<evidence type="ECO:0000256" key="3">
    <source>
        <dbReference type="ARBA" id="ARBA00023002"/>
    </source>
</evidence>
<accession>M5JSQ4</accession>
<evidence type="ECO:0000313" key="6">
    <source>
        <dbReference type="Proteomes" id="UP000011971"/>
    </source>
</evidence>
<dbReference type="PANTHER" id="PTHR38011:SF7">
    <property type="entry name" value="2,5-DIAMINO-6-RIBOSYLAMINO-4(3H)-PYRIMIDINONE 5'-PHOSPHATE REDUCTASE"/>
    <property type="match status" value="1"/>
</dbReference>
<keyword evidence="3" id="KW-0560">Oxidoreductase</keyword>
<comment type="pathway">
    <text evidence="1">Cofactor biosynthesis; riboflavin biosynthesis.</text>
</comment>